<accession>B0C533</accession>
<name>B0C533_ACAM1</name>
<evidence type="ECO:0000313" key="1">
    <source>
        <dbReference type="EMBL" id="ABW25145.1"/>
    </source>
</evidence>
<organism evidence="1 2">
    <name type="scientific">Acaryochloris marina (strain MBIC 11017)</name>
    <dbReference type="NCBI Taxonomy" id="329726"/>
    <lineage>
        <taxon>Bacteria</taxon>
        <taxon>Bacillati</taxon>
        <taxon>Cyanobacteriota</taxon>
        <taxon>Cyanophyceae</taxon>
        <taxon>Acaryochloridales</taxon>
        <taxon>Acaryochloridaceae</taxon>
        <taxon>Acaryochloris</taxon>
    </lineage>
</organism>
<evidence type="ECO:0000313" key="2">
    <source>
        <dbReference type="Proteomes" id="UP000000268"/>
    </source>
</evidence>
<proteinExistence type="predicted"/>
<reference evidence="1 2" key="1">
    <citation type="journal article" date="2008" name="Proc. Natl. Acad. Sci. U.S.A.">
        <title>Niche adaptation and genome expansion in the chlorophyll d-producing cyanobacterium Acaryochloris marina.</title>
        <authorList>
            <person name="Swingley W.D."/>
            <person name="Chen M."/>
            <person name="Cheung P.C."/>
            <person name="Conrad A.L."/>
            <person name="Dejesa L.C."/>
            <person name="Hao J."/>
            <person name="Honchak B.M."/>
            <person name="Karbach L.E."/>
            <person name="Kurdoglu A."/>
            <person name="Lahiri S."/>
            <person name="Mastrian S.D."/>
            <person name="Miyashita H."/>
            <person name="Page L."/>
            <person name="Ramakrishna P."/>
            <person name="Satoh S."/>
            <person name="Sattley W.M."/>
            <person name="Shimada Y."/>
            <person name="Taylor H.L."/>
            <person name="Tomo T."/>
            <person name="Tsuchiya T."/>
            <person name="Wang Z.T."/>
            <person name="Raymond J."/>
            <person name="Mimuro M."/>
            <person name="Blankenship R.E."/>
            <person name="Touchman J.W."/>
        </authorList>
    </citation>
    <scope>NUCLEOTIDE SEQUENCE [LARGE SCALE GENOMIC DNA]</scope>
    <source>
        <strain evidence="2">MBIC 11017</strain>
    </source>
</reference>
<gene>
    <name evidence="1" type="ordered locus">AM1_0057</name>
</gene>
<dbReference type="EMBL" id="CP000828">
    <property type="protein sequence ID" value="ABW25145.1"/>
    <property type="molecule type" value="Genomic_DNA"/>
</dbReference>
<keyword evidence="2" id="KW-1185">Reference proteome</keyword>
<dbReference type="AlphaFoldDB" id="B0C533"/>
<dbReference type="KEGG" id="amr:AM1_0057"/>
<protein>
    <submittedName>
        <fullName evidence="1">Uncharacterized protein</fullName>
    </submittedName>
</protein>
<sequence length="37" mass="4185">MKVVLSLKDYQSLQIIRRNKIEGHDLENSPTLGMTVG</sequence>
<dbReference type="STRING" id="329726.AM1_0057"/>
<dbReference type="HOGENOM" id="CLU_3338709_0_0_3"/>
<dbReference type="Proteomes" id="UP000000268">
    <property type="component" value="Chromosome"/>
</dbReference>